<sequence>MIAQLTNKLTFLSKTIKRIVGYRTVSTFLLLLYYLCYIKASFFHGNFAFVELELSLLQFVIGIGGNVIVIWIGIYMLSIHASEMLYTSTNMFSLLTRMVGSFLV</sequence>
<dbReference type="EMBL" id="JANJYI010000007">
    <property type="protein sequence ID" value="KAK2643072.1"/>
    <property type="molecule type" value="Genomic_DNA"/>
</dbReference>
<proteinExistence type="predicted"/>
<evidence type="ECO:0000313" key="3">
    <source>
        <dbReference type="Proteomes" id="UP001280121"/>
    </source>
</evidence>
<keyword evidence="1" id="KW-1133">Transmembrane helix</keyword>
<feature type="transmembrane region" description="Helical" evidence="1">
    <location>
        <begin position="20"/>
        <end position="44"/>
    </location>
</feature>
<keyword evidence="3" id="KW-1185">Reference proteome</keyword>
<evidence type="ECO:0000313" key="2">
    <source>
        <dbReference type="EMBL" id="KAK2643072.1"/>
    </source>
</evidence>
<organism evidence="2 3">
    <name type="scientific">Dipteronia dyeriana</name>
    <dbReference type="NCBI Taxonomy" id="168575"/>
    <lineage>
        <taxon>Eukaryota</taxon>
        <taxon>Viridiplantae</taxon>
        <taxon>Streptophyta</taxon>
        <taxon>Embryophyta</taxon>
        <taxon>Tracheophyta</taxon>
        <taxon>Spermatophyta</taxon>
        <taxon>Magnoliopsida</taxon>
        <taxon>eudicotyledons</taxon>
        <taxon>Gunneridae</taxon>
        <taxon>Pentapetalae</taxon>
        <taxon>rosids</taxon>
        <taxon>malvids</taxon>
        <taxon>Sapindales</taxon>
        <taxon>Sapindaceae</taxon>
        <taxon>Hippocastanoideae</taxon>
        <taxon>Acereae</taxon>
        <taxon>Dipteronia</taxon>
    </lineage>
</organism>
<keyword evidence="1" id="KW-0472">Membrane</keyword>
<feature type="transmembrane region" description="Helical" evidence="1">
    <location>
        <begin position="56"/>
        <end position="77"/>
    </location>
</feature>
<reference evidence="2" key="1">
    <citation type="journal article" date="2023" name="Plant J.">
        <title>Genome sequences and population genomics provide insights into the demographic history, inbreeding, and mutation load of two 'living fossil' tree species of Dipteronia.</title>
        <authorList>
            <person name="Feng Y."/>
            <person name="Comes H.P."/>
            <person name="Chen J."/>
            <person name="Zhu S."/>
            <person name="Lu R."/>
            <person name="Zhang X."/>
            <person name="Li P."/>
            <person name="Qiu J."/>
            <person name="Olsen K.M."/>
            <person name="Qiu Y."/>
        </authorList>
    </citation>
    <scope>NUCLEOTIDE SEQUENCE</scope>
    <source>
        <strain evidence="2">KIB01</strain>
    </source>
</reference>
<name>A0AAD9TVS8_9ROSI</name>
<gene>
    <name evidence="2" type="ORF">Ddye_024835</name>
</gene>
<evidence type="ECO:0000256" key="1">
    <source>
        <dbReference type="SAM" id="Phobius"/>
    </source>
</evidence>
<dbReference type="AlphaFoldDB" id="A0AAD9TVS8"/>
<keyword evidence="1" id="KW-0812">Transmembrane</keyword>
<accession>A0AAD9TVS8</accession>
<protein>
    <submittedName>
        <fullName evidence="2">Uncharacterized protein</fullName>
    </submittedName>
</protein>
<dbReference type="Proteomes" id="UP001280121">
    <property type="component" value="Unassembled WGS sequence"/>
</dbReference>
<comment type="caution">
    <text evidence="2">The sequence shown here is derived from an EMBL/GenBank/DDBJ whole genome shotgun (WGS) entry which is preliminary data.</text>
</comment>